<dbReference type="Proteomes" id="UP000030437">
    <property type="component" value="Unassembled WGS sequence"/>
</dbReference>
<dbReference type="eggNOG" id="ENOG502ZGFX">
    <property type="taxonomic scope" value="Bacteria"/>
</dbReference>
<proteinExistence type="predicted"/>
<protein>
    <submittedName>
        <fullName evidence="1">Uncharacterized protein</fullName>
    </submittedName>
</protein>
<dbReference type="AlphaFoldDB" id="A0A0A3IED7"/>
<evidence type="ECO:0000313" key="2">
    <source>
        <dbReference type="Proteomes" id="UP000030437"/>
    </source>
</evidence>
<comment type="caution">
    <text evidence="1">The sequence shown here is derived from an EMBL/GenBank/DDBJ whole genome shotgun (WGS) entry which is preliminary data.</text>
</comment>
<dbReference type="EMBL" id="JPVP01000060">
    <property type="protein sequence ID" value="KGR81785.1"/>
    <property type="molecule type" value="Genomic_DNA"/>
</dbReference>
<sequence>MDILRFNYSTLLKRSKSRSYQLQVTALTTVLMTFLKENSLIYLEPFKEDGSLKEDLIIRKSNLSDIGNELFKIYYPKWSNYIDRGGNIENVKILENGLSALKSVKTKHKL</sequence>
<evidence type="ECO:0000313" key="1">
    <source>
        <dbReference type="EMBL" id="KGR81785.1"/>
    </source>
</evidence>
<reference evidence="1 2" key="1">
    <citation type="submission" date="2014-02" db="EMBL/GenBank/DDBJ databases">
        <title>Draft genome sequence of Lysinibacillus odysseyi NBRC 100172.</title>
        <authorList>
            <person name="Zhang F."/>
            <person name="Wang G."/>
            <person name="Zhang L."/>
        </authorList>
    </citation>
    <scope>NUCLEOTIDE SEQUENCE [LARGE SCALE GENOMIC DNA]</scope>
    <source>
        <strain evidence="1 2">NBRC 100172</strain>
    </source>
</reference>
<name>A0A0A3IED7_9BACI</name>
<dbReference type="OrthoDB" id="6637560at2"/>
<keyword evidence="2" id="KW-1185">Reference proteome</keyword>
<organism evidence="1 2">
    <name type="scientific">Lysinibacillus odysseyi 34hs-1 = NBRC 100172</name>
    <dbReference type="NCBI Taxonomy" id="1220589"/>
    <lineage>
        <taxon>Bacteria</taxon>
        <taxon>Bacillati</taxon>
        <taxon>Bacillota</taxon>
        <taxon>Bacilli</taxon>
        <taxon>Bacillales</taxon>
        <taxon>Bacillaceae</taxon>
        <taxon>Lysinibacillus</taxon>
    </lineage>
</organism>
<gene>
    <name evidence="1" type="ORF">CD32_20860</name>
</gene>
<dbReference type="RefSeq" id="WP_036158657.1">
    <property type="nucleotide sequence ID" value="NZ_AVCX01000001.1"/>
</dbReference>
<accession>A0A0A3IED7</accession>